<organism evidence="1 2">
    <name type="scientific">Rhodoferax ferrireducens</name>
    <dbReference type="NCBI Taxonomy" id="192843"/>
    <lineage>
        <taxon>Bacteria</taxon>
        <taxon>Pseudomonadati</taxon>
        <taxon>Pseudomonadota</taxon>
        <taxon>Betaproteobacteria</taxon>
        <taxon>Burkholderiales</taxon>
        <taxon>Comamonadaceae</taxon>
        <taxon>Rhodoferax</taxon>
    </lineage>
</organism>
<accession>A0ABU2C582</accession>
<sequence length="211" mass="22443">MHTTPQGMLFVATDVGAADEVDFNAWYDHEHVEERARIEGFISAARYESVRGGRRYLGLYRTDSLGAFTSSAYKAAFGQQTAWSVTNLGRMVKPMRRVCAVTAVAGQGSGSFLSVLSLQAGAEADALGPQLAALPGFVQSYLLLPDAALSTPLPQESSEGRQLLPLLVVETSSSDANDAALAQAQTVLGTAAHDAACYALKWKLFSAELAR</sequence>
<evidence type="ECO:0000313" key="1">
    <source>
        <dbReference type="EMBL" id="MDR7376495.1"/>
    </source>
</evidence>
<dbReference type="Proteomes" id="UP001180487">
    <property type="component" value="Unassembled WGS sequence"/>
</dbReference>
<proteinExistence type="predicted"/>
<reference evidence="1 2" key="1">
    <citation type="submission" date="2023-07" db="EMBL/GenBank/DDBJ databases">
        <title>Sorghum-associated microbial communities from plants grown in Nebraska, USA.</title>
        <authorList>
            <person name="Schachtman D."/>
        </authorList>
    </citation>
    <scope>NUCLEOTIDE SEQUENCE [LARGE SCALE GENOMIC DNA]</scope>
    <source>
        <strain evidence="1 2">BE313</strain>
    </source>
</reference>
<keyword evidence="2" id="KW-1185">Reference proteome</keyword>
<dbReference type="RefSeq" id="WP_310371461.1">
    <property type="nucleotide sequence ID" value="NZ_JAVDXT010000001.1"/>
</dbReference>
<evidence type="ECO:0000313" key="2">
    <source>
        <dbReference type="Proteomes" id="UP001180487"/>
    </source>
</evidence>
<name>A0ABU2C582_9BURK</name>
<dbReference type="EMBL" id="JAVDXT010000001">
    <property type="protein sequence ID" value="MDR7376495.1"/>
    <property type="molecule type" value="Genomic_DNA"/>
</dbReference>
<gene>
    <name evidence="1" type="ORF">J2X19_001153</name>
</gene>
<protein>
    <submittedName>
        <fullName evidence="1">Uncharacterized protein</fullName>
    </submittedName>
</protein>
<comment type="caution">
    <text evidence="1">The sequence shown here is derived from an EMBL/GenBank/DDBJ whole genome shotgun (WGS) entry which is preliminary data.</text>
</comment>